<dbReference type="OrthoDB" id="2382064at2"/>
<accession>A0A2K8N7Y3</accession>
<dbReference type="EMBL" id="CP024955">
    <property type="protein sequence ID" value="ATY85444.1"/>
    <property type="molecule type" value="Genomic_DNA"/>
</dbReference>
<evidence type="ECO:0000313" key="1">
    <source>
        <dbReference type="EMBL" id="ATY85444.1"/>
    </source>
</evidence>
<organism evidence="1 2">
    <name type="scientific">Kyrpidia spormannii</name>
    <dbReference type="NCBI Taxonomy" id="2055160"/>
    <lineage>
        <taxon>Bacteria</taxon>
        <taxon>Bacillati</taxon>
        <taxon>Bacillota</taxon>
        <taxon>Bacilli</taxon>
        <taxon>Bacillales</taxon>
        <taxon>Alicyclobacillaceae</taxon>
        <taxon>Kyrpidia</taxon>
    </lineage>
</organism>
<evidence type="ECO:0000313" key="2">
    <source>
        <dbReference type="Proteomes" id="UP000231932"/>
    </source>
</evidence>
<name>A0A2K8N7Y3_9BACL</name>
<dbReference type="KEGG" id="kyr:CVV65_11325"/>
<sequence length="81" mass="9475">MFVWVRVTFDDRFLCHQGVPAEPGMKGKELLDVVKKMWELPDNRPYRMVRIHPNGLKEIELERTLRENGVRDGDPVDLDVA</sequence>
<dbReference type="AlphaFoldDB" id="A0A2K8N7Y3"/>
<proteinExistence type="predicted"/>
<protein>
    <recommendedName>
        <fullName evidence="3">Ubiquitin-like domain-containing protein</fullName>
    </recommendedName>
</protein>
<gene>
    <name evidence="1" type="ORF">CVV65_11325</name>
</gene>
<dbReference type="Proteomes" id="UP000231932">
    <property type="component" value="Chromosome"/>
</dbReference>
<dbReference type="RefSeq" id="WP_100668223.1">
    <property type="nucleotide sequence ID" value="NZ_CP024955.1"/>
</dbReference>
<reference evidence="2" key="1">
    <citation type="submission" date="2017-11" db="EMBL/GenBank/DDBJ databases">
        <title>Complete Genome Sequence of Kyrpidia sp. Strain EA-1, a thermophilic, hydrogen-oxidizing Bacterium, isolated from the Azores.</title>
        <authorList>
            <person name="Reiner J.E."/>
            <person name="Lapp C.J."/>
            <person name="Bunk B."/>
            <person name="Gescher J."/>
        </authorList>
    </citation>
    <scope>NUCLEOTIDE SEQUENCE [LARGE SCALE GENOMIC DNA]</scope>
    <source>
        <strain evidence="2">EA-1</strain>
    </source>
</reference>
<evidence type="ECO:0008006" key="3">
    <source>
        <dbReference type="Google" id="ProtNLM"/>
    </source>
</evidence>
<keyword evidence="2" id="KW-1185">Reference proteome</keyword>